<name>A0A0R3TGW4_RODNA</name>
<dbReference type="AlphaFoldDB" id="A0A0R3TGW4"/>
<dbReference type="Proteomes" id="UP000278807">
    <property type="component" value="Unassembled WGS sequence"/>
</dbReference>
<dbReference type="WBParaSite" id="HNAJ_0000630501-mRNA-1">
    <property type="protein sequence ID" value="HNAJ_0000630501-mRNA-1"/>
    <property type="gene ID" value="HNAJ_0000630501"/>
</dbReference>
<sequence length="98" mass="11279">MMKSNTIEDNPIEQNLQIASRLDPDLIRILKDANILNNLVLKQCDPRSFQTVDRGKYKNQHGKKLADLVARAKQLLHFLFPKFTANSAQLFEYLAQPL</sequence>
<dbReference type="EMBL" id="UZAE01006634">
    <property type="protein sequence ID" value="VDO02161.1"/>
    <property type="molecule type" value="Genomic_DNA"/>
</dbReference>
<evidence type="ECO:0000313" key="2">
    <source>
        <dbReference type="Proteomes" id="UP000278807"/>
    </source>
</evidence>
<evidence type="ECO:0000313" key="3">
    <source>
        <dbReference type="WBParaSite" id="HNAJ_0000630501-mRNA-1"/>
    </source>
</evidence>
<proteinExistence type="predicted"/>
<keyword evidence="2" id="KW-1185">Reference proteome</keyword>
<reference evidence="3" key="1">
    <citation type="submission" date="2017-02" db="UniProtKB">
        <authorList>
            <consortium name="WormBaseParasite"/>
        </authorList>
    </citation>
    <scope>IDENTIFICATION</scope>
</reference>
<evidence type="ECO:0000313" key="1">
    <source>
        <dbReference type="EMBL" id="VDO02161.1"/>
    </source>
</evidence>
<accession>A0A0R3TGW4</accession>
<protein>
    <submittedName>
        <fullName evidence="3">ISNCY family transposase</fullName>
    </submittedName>
</protein>
<reference evidence="1 2" key="2">
    <citation type="submission" date="2018-11" db="EMBL/GenBank/DDBJ databases">
        <authorList>
            <consortium name="Pathogen Informatics"/>
        </authorList>
    </citation>
    <scope>NUCLEOTIDE SEQUENCE [LARGE SCALE GENOMIC DNA]</scope>
</reference>
<gene>
    <name evidence="1" type="ORF">HNAJ_LOCUS6301</name>
</gene>
<organism evidence="3">
    <name type="scientific">Rodentolepis nana</name>
    <name type="common">Dwarf tapeworm</name>
    <name type="synonym">Hymenolepis nana</name>
    <dbReference type="NCBI Taxonomy" id="102285"/>
    <lineage>
        <taxon>Eukaryota</taxon>
        <taxon>Metazoa</taxon>
        <taxon>Spiralia</taxon>
        <taxon>Lophotrochozoa</taxon>
        <taxon>Platyhelminthes</taxon>
        <taxon>Cestoda</taxon>
        <taxon>Eucestoda</taxon>
        <taxon>Cyclophyllidea</taxon>
        <taxon>Hymenolepididae</taxon>
        <taxon>Rodentolepis</taxon>
    </lineage>
</organism>